<dbReference type="InterPro" id="IPR057023">
    <property type="entry name" value="PTP-SAK"/>
</dbReference>
<organism evidence="3 4">
    <name type="scientific">Candidatus Accumulibacter contiguus</name>
    <dbReference type="NCBI Taxonomy" id="2954381"/>
    <lineage>
        <taxon>Bacteria</taxon>
        <taxon>Pseudomonadati</taxon>
        <taxon>Pseudomonadota</taxon>
        <taxon>Betaproteobacteria</taxon>
        <taxon>Candidatus Accumulibacter</taxon>
    </lineage>
</organism>
<comment type="caution">
    <text evidence="3">The sequence shown here is derived from an EMBL/GenBank/DDBJ whole genome shotgun (WGS) entry which is preliminary data.</text>
</comment>
<dbReference type="Proteomes" id="UP000886469">
    <property type="component" value="Unassembled WGS sequence"/>
</dbReference>
<dbReference type="InterPro" id="IPR000387">
    <property type="entry name" value="Tyr_Pase_dom"/>
</dbReference>
<evidence type="ECO:0000313" key="3">
    <source>
        <dbReference type="EMBL" id="NMQ05724.1"/>
    </source>
</evidence>
<evidence type="ECO:0000256" key="1">
    <source>
        <dbReference type="ARBA" id="ARBA00022801"/>
    </source>
</evidence>
<keyword evidence="4" id="KW-1185">Reference proteome</keyword>
<keyword evidence="1" id="KW-0378">Hydrolase</keyword>
<name>A0ABX1T7T9_9PROT</name>
<feature type="domain" description="Tyrosine specific protein phosphatases" evidence="2">
    <location>
        <begin position="25"/>
        <end position="92"/>
    </location>
</feature>
<gene>
    <name evidence="3" type="ORF">E4Q08_10820</name>
</gene>
<dbReference type="SMART" id="SM00404">
    <property type="entry name" value="PTPc_motif"/>
    <property type="match status" value="1"/>
</dbReference>
<dbReference type="InterPro" id="IPR003595">
    <property type="entry name" value="Tyr_Pase_cat"/>
</dbReference>
<evidence type="ECO:0000259" key="2">
    <source>
        <dbReference type="PROSITE" id="PS50056"/>
    </source>
</evidence>
<reference evidence="3" key="1">
    <citation type="submission" date="2019-03" db="EMBL/GenBank/DDBJ databases">
        <title>Metabolic reconstructions from genomes of highly enriched 'Candidatus Accumulibacter' and 'Candidatus Competibacter' bioreactor populations.</title>
        <authorList>
            <person name="Annavajhala M.K."/>
            <person name="Welles L."/>
            <person name="Abbas B."/>
            <person name="Sorokin D."/>
            <person name="Park H."/>
            <person name="Van Loosdrecht M."/>
            <person name="Chandran K."/>
        </authorList>
    </citation>
    <scope>NUCLEOTIDE SEQUENCE</scope>
    <source>
        <strain evidence="3">SBR_L</strain>
    </source>
</reference>
<dbReference type="SUPFAM" id="SSF52799">
    <property type="entry name" value="(Phosphotyrosine protein) phosphatases II"/>
    <property type="match status" value="1"/>
</dbReference>
<dbReference type="PANTHER" id="PTHR23339">
    <property type="entry name" value="TYROSINE SPECIFIC PROTEIN PHOSPHATASE AND DUAL SPECIFICITY PROTEIN PHOSPHATASE"/>
    <property type="match status" value="1"/>
</dbReference>
<dbReference type="RefSeq" id="WP_288129804.1">
    <property type="nucleotide sequence ID" value="NZ_JAZKUC010000001.1"/>
</dbReference>
<accession>A0ABX1T7T9</accession>
<evidence type="ECO:0000313" key="4">
    <source>
        <dbReference type="Proteomes" id="UP000886469"/>
    </source>
</evidence>
<dbReference type="PROSITE" id="PS50056">
    <property type="entry name" value="TYR_PHOSPHATASE_2"/>
    <property type="match status" value="1"/>
</dbReference>
<dbReference type="Pfam" id="PF22784">
    <property type="entry name" value="PTP-SAK"/>
    <property type="match status" value="1"/>
</dbReference>
<dbReference type="Gene3D" id="3.90.190.10">
    <property type="entry name" value="Protein tyrosine phosphatase superfamily"/>
    <property type="match status" value="1"/>
</dbReference>
<dbReference type="InterPro" id="IPR029021">
    <property type="entry name" value="Prot-tyrosine_phosphatase-like"/>
</dbReference>
<dbReference type="EMBL" id="SPMX01000026">
    <property type="protein sequence ID" value="NMQ05724.1"/>
    <property type="molecule type" value="Genomic_DNA"/>
</dbReference>
<protein>
    <recommendedName>
        <fullName evidence="2">Tyrosine specific protein phosphatases domain-containing protein</fullName>
    </recommendedName>
</protein>
<proteinExistence type="predicted"/>
<sequence>MLERGLQWHHLPIADLNAPGSGFEADWPGVALQLHRLVADGGRVLVHCRGGLGRAGTVAACLLVELGVAPQDAIRRVRAARPNAIETAAQERYILGYRPRPA</sequence>
<dbReference type="InterPro" id="IPR050561">
    <property type="entry name" value="PTP"/>
</dbReference>